<dbReference type="AlphaFoldDB" id="A0A9J7HCL5"/>
<dbReference type="RefSeq" id="XP_035309725.1">
    <property type="nucleotide sequence ID" value="XM_035453834.1"/>
</dbReference>
<evidence type="ECO:0000256" key="2">
    <source>
        <dbReference type="ARBA" id="ARBA00022614"/>
    </source>
</evidence>
<evidence type="ECO:0000256" key="1">
    <source>
        <dbReference type="ARBA" id="ARBA00009608"/>
    </source>
</evidence>
<dbReference type="Proteomes" id="UP001108280">
    <property type="component" value="Unplaced"/>
</dbReference>
<keyword evidence="2" id="KW-0433">Leucine-rich repeat</keyword>
<dbReference type="GO" id="GO:0045892">
    <property type="term" value="P:negative regulation of DNA-templated transcription"/>
    <property type="evidence" value="ECO:0007669"/>
    <property type="project" value="InterPro"/>
</dbReference>
<dbReference type="InterPro" id="IPR050694">
    <property type="entry name" value="LRRC14/PRAME"/>
</dbReference>
<organism evidence="4 5">
    <name type="scientific">Cricetulus griseus</name>
    <name type="common">Chinese hamster</name>
    <name type="synonym">Cricetulus barabensis griseus</name>
    <dbReference type="NCBI Taxonomy" id="10029"/>
    <lineage>
        <taxon>Eukaryota</taxon>
        <taxon>Metazoa</taxon>
        <taxon>Chordata</taxon>
        <taxon>Craniata</taxon>
        <taxon>Vertebrata</taxon>
        <taxon>Euteleostomi</taxon>
        <taxon>Mammalia</taxon>
        <taxon>Eutheria</taxon>
        <taxon>Euarchontoglires</taxon>
        <taxon>Glires</taxon>
        <taxon>Rodentia</taxon>
        <taxon>Myomorpha</taxon>
        <taxon>Muroidea</taxon>
        <taxon>Cricetidae</taxon>
        <taxon>Cricetinae</taxon>
        <taxon>Cricetulus</taxon>
    </lineage>
</organism>
<dbReference type="GO" id="GO:0043066">
    <property type="term" value="P:negative regulation of apoptotic process"/>
    <property type="evidence" value="ECO:0007669"/>
    <property type="project" value="InterPro"/>
</dbReference>
<dbReference type="GO" id="GO:0005737">
    <property type="term" value="C:cytoplasm"/>
    <property type="evidence" value="ECO:0007669"/>
    <property type="project" value="TreeGrafter"/>
</dbReference>
<sequence length="464" mass="53844">MSIYNPPSLQHLAMQNLLLNEASTISTLEYLPPHLFPPVFKEALTGRHMQLLKAMVAAWPFSYLPVGALMETPNVELLQAVLGGVDILQAQKVRPRWKLRVLDLRDVKHDFWDGWASRKSWYYCSTQNDSEKKDNVIRPDVKVVTDLSLRCHLKEHQTCLLQWAQERKDSVQLSCVKLETCYLPEEIVKEVLDIFPPDDIEELELYTDHTLLFPGHIASHFWRMTKLHKLYLTGVPMIQKHNMRAVLFFSHFSRLNSLKHLSLNHIYFLNFHLQWFLSSLKTPLESLSITDSLDPVNLNLLSECQKLCQLKHLNLSNSMFPLSRDIHLRVLIENTAHTLQTLELENCRIKDSELIAILPALSQCSQLTTVNLYDNHISTGVLKKLVQGMANLSNLTSEFYPIPLECYDRLGFVRVEKFSQLCLELRNIFAKRQHKTIVFGTEICFKCGRRCAYNTEIRLCQCWQ</sequence>
<keyword evidence="4" id="KW-1185">Reference proteome</keyword>
<dbReference type="PIRSF" id="PIRSF038286">
    <property type="entry name" value="PRAME"/>
    <property type="match status" value="1"/>
</dbReference>
<dbReference type="PANTHER" id="PTHR14224:SF3">
    <property type="entry name" value="PRAME LIKE 17-RELATED"/>
    <property type="match status" value="1"/>
</dbReference>
<dbReference type="SUPFAM" id="SSF52047">
    <property type="entry name" value="RNI-like"/>
    <property type="match status" value="1"/>
</dbReference>
<comment type="similarity">
    <text evidence="1">Belongs to the PRAME family.</text>
</comment>
<dbReference type="InterPro" id="IPR032675">
    <property type="entry name" value="LRR_dom_sf"/>
</dbReference>
<proteinExistence type="inferred from homology"/>
<accession>A0A9J7HCL5</accession>
<dbReference type="GO" id="GO:0008284">
    <property type="term" value="P:positive regulation of cell population proliferation"/>
    <property type="evidence" value="ECO:0007669"/>
    <property type="project" value="InterPro"/>
</dbReference>
<dbReference type="PANTHER" id="PTHR14224">
    <property type="entry name" value="SIMILAR TO PREFERENTIALLY EXPRESSED ANTIGEN IN MELANOMA-LIKE 3"/>
    <property type="match status" value="1"/>
</dbReference>
<name>A0A9J7HCL5_CRIGR</name>
<dbReference type="KEGG" id="cge:113839116"/>
<dbReference type="InterPro" id="IPR026271">
    <property type="entry name" value="PRAME"/>
</dbReference>
<evidence type="ECO:0000256" key="3">
    <source>
        <dbReference type="ARBA" id="ARBA00022737"/>
    </source>
</evidence>
<evidence type="ECO:0000313" key="5">
    <source>
        <dbReference type="RefSeq" id="XP_035309725.1"/>
    </source>
</evidence>
<dbReference type="Gene3D" id="3.80.10.10">
    <property type="entry name" value="Ribonuclease Inhibitor"/>
    <property type="match status" value="1"/>
</dbReference>
<reference evidence="5" key="1">
    <citation type="submission" date="2025-08" db="UniProtKB">
        <authorList>
            <consortium name="RefSeq"/>
        </authorList>
    </citation>
    <scope>IDENTIFICATION</scope>
    <source>
        <strain evidence="5">17A/GY</strain>
        <tissue evidence="5">Liver</tissue>
    </source>
</reference>
<keyword evidence="3" id="KW-0677">Repeat</keyword>
<dbReference type="OrthoDB" id="9628575at2759"/>
<dbReference type="GeneID" id="113839116"/>
<protein>
    <submittedName>
        <fullName evidence="5">PRAME family member 20-like</fullName>
    </submittedName>
</protein>
<gene>
    <name evidence="5" type="primary">LOC113839116</name>
</gene>
<dbReference type="GO" id="GO:0045596">
    <property type="term" value="P:negative regulation of cell differentiation"/>
    <property type="evidence" value="ECO:0007669"/>
    <property type="project" value="InterPro"/>
</dbReference>
<evidence type="ECO:0000313" key="4">
    <source>
        <dbReference type="Proteomes" id="UP001108280"/>
    </source>
</evidence>